<dbReference type="WBParaSite" id="SSLN_0001394801-mRNA-1">
    <property type="protein sequence ID" value="SSLN_0001394801-mRNA-1"/>
    <property type="gene ID" value="SSLN_0001394801"/>
</dbReference>
<organism evidence="3">
    <name type="scientific">Schistocephalus solidus</name>
    <name type="common">Tapeworm</name>
    <dbReference type="NCBI Taxonomy" id="70667"/>
    <lineage>
        <taxon>Eukaryota</taxon>
        <taxon>Metazoa</taxon>
        <taxon>Spiralia</taxon>
        <taxon>Lophotrochozoa</taxon>
        <taxon>Platyhelminthes</taxon>
        <taxon>Cestoda</taxon>
        <taxon>Eucestoda</taxon>
        <taxon>Diphyllobothriidea</taxon>
        <taxon>Diphyllobothriidae</taxon>
        <taxon>Schistocephalus</taxon>
    </lineage>
</organism>
<evidence type="ECO:0000313" key="1">
    <source>
        <dbReference type="EMBL" id="VDL99829.1"/>
    </source>
</evidence>
<evidence type="ECO:0000313" key="3">
    <source>
        <dbReference type="WBParaSite" id="SSLN_0001394801-mRNA-1"/>
    </source>
</evidence>
<evidence type="ECO:0000313" key="2">
    <source>
        <dbReference type="Proteomes" id="UP000275846"/>
    </source>
</evidence>
<dbReference type="AlphaFoldDB" id="A0A183TAE6"/>
<dbReference type="EMBL" id="UYSU01038087">
    <property type="protein sequence ID" value="VDL99829.1"/>
    <property type="molecule type" value="Genomic_DNA"/>
</dbReference>
<dbReference type="OrthoDB" id="10519934at2759"/>
<sequence length="168" mass="18932">MPNFEKVLVTSVGDVDLRALITLVFHQHSKEHETEEGGGQYAALLHSVCHCGCFGYHLVVSDARRHPVMNLTHHVCELLRTAEFLHELPQSIAIYRVKVFRQIHEGSVDVTVQMTENDTGKDHPGDVERRDAFVIPTELAVPLPLVEMTQGRVFEILRNSPLAPHLLE</sequence>
<proteinExistence type="predicted"/>
<gene>
    <name evidence="1" type="ORF">SSLN_LOCUS13444</name>
</gene>
<accession>A0A183TAE6</accession>
<dbReference type="Proteomes" id="UP000275846">
    <property type="component" value="Unassembled WGS sequence"/>
</dbReference>
<reference evidence="3" key="1">
    <citation type="submission" date="2016-06" db="UniProtKB">
        <authorList>
            <consortium name="WormBaseParasite"/>
        </authorList>
    </citation>
    <scope>IDENTIFICATION</scope>
</reference>
<keyword evidence="2" id="KW-1185">Reference proteome</keyword>
<reference evidence="1 2" key="2">
    <citation type="submission" date="2018-11" db="EMBL/GenBank/DDBJ databases">
        <authorList>
            <consortium name="Pathogen Informatics"/>
        </authorList>
    </citation>
    <scope>NUCLEOTIDE SEQUENCE [LARGE SCALE GENOMIC DNA]</scope>
    <source>
        <strain evidence="1 2">NST_G2</strain>
    </source>
</reference>
<name>A0A183TAE6_SCHSO</name>
<protein>
    <submittedName>
        <fullName evidence="3">HORMA domain-containing protein</fullName>
    </submittedName>
</protein>